<dbReference type="Pfam" id="PF19783">
    <property type="entry name" value="DUF6268"/>
    <property type="match status" value="1"/>
</dbReference>
<dbReference type="AlphaFoldDB" id="H2BSP6"/>
<reference evidence="3" key="1">
    <citation type="journal article" date="2012" name="Stand. Genomic Sci.">
        <title>Genome sequence of the Antarctic rhodopsins-containing flavobacterium Gillisia limnaea type strain (R-8282(T)).</title>
        <authorList>
            <person name="Riedel T."/>
            <person name="Held B."/>
            <person name="Nolan M."/>
            <person name="Lucas S."/>
            <person name="Lapidus A."/>
            <person name="Tice H."/>
            <person name="Del Rio T.G."/>
            <person name="Cheng J.F."/>
            <person name="Han C."/>
            <person name="Tapia R."/>
            <person name="Goodwin L.A."/>
            <person name="Pitluck S."/>
            <person name="Liolios K."/>
            <person name="Mavromatis K."/>
            <person name="Pagani I."/>
            <person name="Ivanova N."/>
            <person name="Mikhailova N."/>
            <person name="Pati A."/>
            <person name="Chen A."/>
            <person name="Palaniappan K."/>
            <person name="Land M."/>
            <person name="Rohde M."/>
            <person name="Tindall B.J."/>
            <person name="Detter J.C."/>
            <person name="Goker M."/>
            <person name="Bristow J."/>
            <person name="Eisen J.A."/>
            <person name="Markowitz V."/>
            <person name="Hugenholtz P."/>
            <person name="Kyrpides N.C."/>
            <person name="Klenk H.P."/>
            <person name="Woyke T."/>
        </authorList>
    </citation>
    <scope>NUCLEOTIDE SEQUENCE [LARGE SCALE GENOMIC DNA]</scope>
    <source>
        <strain evidence="3">DSM 15749 / LMG 21470 / R-8282</strain>
    </source>
</reference>
<proteinExistence type="predicted"/>
<name>H2BSP6_GILLR</name>
<keyword evidence="3" id="KW-1185">Reference proteome</keyword>
<dbReference type="OrthoDB" id="1114906at2"/>
<evidence type="ECO:0000313" key="2">
    <source>
        <dbReference type="EMBL" id="EHQ03632.1"/>
    </source>
</evidence>
<organism evidence="2 3">
    <name type="scientific">Gillisia limnaea (strain DSM 15749 / LMG 21470 / R-8282)</name>
    <dbReference type="NCBI Taxonomy" id="865937"/>
    <lineage>
        <taxon>Bacteria</taxon>
        <taxon>Pseudomonadati</taxon>
        <taxon>Bacteroidota</taxon>
        <taxon>Flavobacteriia</taxon>
        <taxon>Flavobacteriales</taxon>
        <taxon>Flavobacteriaceae</taxon>
        <taxon>Gillisia</taxon>
    </lineage>
</organism>
<dbReference type="RefSeq" id="WP_006989938.1">
    <property type="nucleotide sequence ID" value="NZ_JH594606.1"/>
</dbReference>
<accession>H2BSP6</accession>
<dbReference type="InterPro" id="IPR046235">
    <property type="entry name" value="DUF6268"/>
</dbReference>
<evidence type="ECO:0000313" key="3">
    <source>
        <dbReference type="Proteomes" id="UP000003844"/>
    </source>
</evidence>
<dbReference type="EMBL" id="JH594606">
    <property type="protein sequence ID" value="EHQ03632.1"/>
    <property type="molecule type" value="Genomic_DNA"/>
</dbReference>
<feature type="domain" description="DUF6268" evidence="1">
    <location>
        <begin position="40"/>
        <end position="290"/>
    </location>
</feature>
<gene>
    <name evidence="2" type="ORF">Gilli_3022</name>
</gene>
<dbReference type="HOGENOM" id="CLU_939922_0_0_10"/>
<dbReference type="Proteomes" id="UP000003844">
    <property type="component" value="Unassembled WGS sequence"/>
</dbReference>
<sequence length="301" mass="34830">MNRLFSLFFVLFFFTIGLVSYGQSTDLARIEYTFFPQSNSDNSFRRFRSFINFPIKLNDNGAYLVPGIDYENINLKYEDPALFGTEELERFQSFTFSLGYTFKINEQWRFGTDGGVKVASNFERSDIIVDDLIYTGGVYFINIKEDERYVEPVRLILGLHYSTTSGIPFPLPIINYYKRFQPKWAYALGVPKTNLKYYINEKNTIQGFVTLDGFFANIQKNFDVDPSNIAAKALAENISMTILLAGIGYEHKFTDNLSFYLYAGQTLINNIRLRDDKREKVYIINETNSFYGRGGLKFSIL</sequence>
<evidence type="ECO:0000259" key="1">
    <source>
        <dbReference type="Pfam" id="PF19783"/>
    </source>
</evidence>
<dbReference type="STRING" id="865937.Gilli_3022"/>
<dbReference type="eggNOG" id="ENOG502ZAC6">
    <property type="taxonomic scope" value="Bacteria"/>
</dbReference>
<protein>
    <recommendedName>
        <fullName evidence="1">DUF6268 domain-containing protein</fullName>
    </recommendedName>
</protein>